<dbReference type="KEGG" id="dlu:A6035_12630"/>
<evidence type="ECO:0000256" key="1">
    <source>
        <dbReference type="SAM" id="SignalP"/>
    </source>
</evidence>
<dbReference type="EMBL" id="CP015449">
    <property type="protein sequence ID" value="AWH92871.1"/>
    <property type="molecule type" value="Genomic_DNA"/>
</dbReference>
<dbReference type="Proteomes" id="UP000244928">
    <property type="component" value="Chromosome"/>
</dbReference>
<dbReference type="OrthoDB" id="4382164at2"/>
<protein>
    <recommendedName>
        <fullName evidence="4">Ribosomally synthesized peptide with SipW-like signal peptide</fullName>
    </recommendedName>
</protein>
<reference evidence="2 3" key="1">
    <citation type="submission" date="2016-04" db="EMBL/GenBank/DDBJ databases">
        <title>Complete genome sequence of Dietzia lutea YIM 80766T, a strain isolated from desert soil in Egypt.</title>
        <authorList>
            <person name="Zhao J."/>
            <person name="Hu B."/>
            <person name="Geng S."/>
            <person name="Nie Y."/>
            <person name="Tang Y."/>
        </authorList>
    </citation>
    <scope>NUCLEOTIDE SEQUENCE [LARGE SCALE GENOMIC DNA]</scope>
    <source>
        <strain evidence="2 3">YIM 80766</strain>
    </source>
</reference>
<organism evidence="2 3">
    <name type="scientific">Dietzia lutea</name>
    <dbReference type="NCBI Taxonomy" id="546160"/>
    <lineage>
        <taxon>Bacteria</taxon>
        <taxon>Bacillati</taxon>
        <taxon>Actinomycetota</taxon>
        <taxon>Actinomycetes</taxon>
        <taxon>Mycobacteriales</taxon>
        <taxon>Dietziaceae</taxon>
        <taxon>Dietzia</taxon>
    </lineage>
</organism>
<feature type="signal peptide" evidence="1">
    <location>
        <begin position="1"/>
        <end position="27"/>
    </location>
</feature>
<accession>A0A2S1R9F7</accession>
<gene>
    <name evidence="2" type="ORF">A6035_12630</name>
</gene>
<name>A0A2S1R9F7_9ACTN</name>
<evidence type="ECO:0000313" key="2">
    <source>
        <dbReference type="EMBL" id="AWH92871.1"/>
    </source>
</evidence>
<dbReference type="RefSeq" id="WP_108848082.1">
    <property type="nucleotide sequence ID" value="NZ_CP015449.1"/>
</dbReference>
<sequence>MKAGVTWTLVGASVVLLGFASVQLTDAAWRDSETMGGSSIRTGHLNITGAGQVDLDLAGLAKENMNTGDQVQIPLTVVNDSTVTVDYRLSGVAPAAGTTPPALGLRVARVAEEAACPASGSDGLPGTQLYSGSIAGASTVNTTLAADASDVLCLTATASAVAPEQDGRYVFTFEAAQQ</sequence>
<dbReference type="AlphaFoldDB" id="A0A2S1R9F7"/>
<evidence type="ECO:0000313" key="3">
    <source>
        <dbReference type="Proteomes" id="UP000244928"/>
    </source>
</evidence>
<feature type="chain" id="PRO_5015471479" description="Ribosomally synthesized peptide with SipW-like signal peptide" evidence="1">
    <location>
        <begin position="28"/>
        <end position="178"/>
    </location>
</feature>
<keyword evidence="3" id="KW-1185">Reference proteome</keyword>
<keyword evidence="1" id="KW-0732">Signal</keyword>
<evidence type="ECO:0008006" key="4">
    <source>
        <dbReference type="Google" id="ProtNLM"/>
    </source>
</evidence>
<proteinExistence type="predicted"/>